<evidence type="ECO:0000256" key="6">
    <source>
        <dbReference type="ARBA" id="ARBA00023242"/>
    </source>
</evidence>
<dbReference type="PROSITE" id="PS00036">
    <property type="entry name" value="BZIP_BASIC"/>
    <property type="match status" value="1"/>
</dbReference>
<dbReference type="InterPro" id="IPR008917">
    <property type="entry name" value="TF_DNA-bd_sf"/>
</dbReference>
<dbReference type="PANTHER" id="PTHR24411">
    <property type="entry name" value="NUCLEAR FACTOR ERYTHROID 2-RELATED FACTOR"/>
    <property type="match status" value="1"/>
</dbReference>
<dbReference type="CDD" id="cd14720">
    <property type="entry name" value="bZIP_NFE2-like"/>
    <property type="match status" value="1"/>
</dbReference>
<dbReference type="PANTHER" id="PTHR24411:SF8">
    <property type="entry name" value="NUCLEAR FACTOR ERYTHROID 2-RELATED FACTOR 3"/>
    <property type="match status" value="1"/>
</dbReference>
<accession>A0A1U8DHM2</accession>
<name>A0A1U8DHM2_ALLSI</name>
<proteinExistence type="inferred from homology"/>
<dbReference type="eggNOG" id="KOG3863">
    <property type="taxonomic scope" value="Eukaryota"/>
</dbReference>
<keyword evidence="6" id="KW-0539">Nucleus</keyword>
<keyword evidence="5" id="KW-0804">Transcription</keyword>
<dbReference type="Gene3D" id="1.10.880.10">
    <property type="entry name" value="Transcription factor, Skn-1-like, DNA-binding domain"/>
    <property type="match status" value="1"/>
</dbReference>
<dbReference type="InterPro" id="IPR047167">
    <property type="entry name" value="NFE2-like"/>
</dbReference>
<dbReference type="AlphaFoldDB" id="A0A1U8DHM2"/>
<evidence type="ECO:0000256" key="2">
    <source>
        <dbReference type="ARBA" id="ARBA00023015"/>
    </source>
</evidence>
<dbReference type="CTD" id="9603"/>
<evidence type="ECO:0000259" key="8">
    <source>
        <dbReference type="PROSITE" id="PS50217"/>
    </source>
</evidence>
<keyword evidence="9" id="KW-1185">Reference proteome</keyword>
<feature type="domain" description="BZIP" evidence="8">
    <location>
        <begin position="420"/>
        <end position="483"/>
    </location>
</feature>
<dbReference type="STRING" id="38654.A0A1U8DHM2"/>
<dbReference type="GO" id="GO:0000981">
    <property type="term" value="F:DNA-binding transcription factor activity, RNA polymerase II-specific"/>
    <property type="evidence" value="ECO:0007669"/>
    <property type="project" value="TreeGrafter"/>
</dbReference>
<feature type="compositionally biased region" description="Basic and acidic residues" evidence="7">
    <location>
        <begin position="57"/>
        <end position="70"/>
    </location>
</feature>
<dbReference type="InterPro" id="IPR004827">
    <property type="entry name" value="bZIP"/>
</dbReference>
<dbReference type="KEGG" id="asn:102372982"/>
<protein>
    <submittedName>
        <fullName evidence="10">Nuclear factor erythroid 2-related factor 3</fullName>
    </submittedName>
</protein>
<evidence type="ECO:0000256" key="7">
    <source>
        <dbReference type="SAM" id="MobiDB-lite"/>
    </source>
</evidence>
<keyword evidence="3" id="KW-0238">DNA-binding</keyword>
<evidence type="ECO:0000256" key="4">
    <source>
        <dbReference type="ARBA" id="ARBA00023159"/>
    </source>
</evidence>
<keyword evidence="2" id="KW-0805">Transcription regulation</keyword>
<dbReference type="InParanoid" id="A0A1U8DHM2"/>
<dbReference type="PROSITE" id="PS50217">
    <property type="entry name" value="BZIP"/>
    <property type="match status" value="1"/>
</dbReference>
<organism evidence="9 10">
    <name type="scientific">Alligator sinensis</name>
    <name type="common">Chinese alligator</name>
    <dbReference type="NCBI Taxonomy" id="38654"/>
    <lineage>
        <taxon>Eukaryota</taxon>
        <taxon>Metazoa</taxon>
        <taxon>Chordata</taxon>
        <taxon>Craniata</taxon>
        <taxon>Vertebrata</taxon>
        <taxon>Euteleostomi</taxon>
        <taxon>Archelosauria</taxon>
        <taxon>Archosauria</taxon>
        <taxon>Crocodylia</taxon>
        <taxon>Alligatoridae</taxon>
        <taxon>Alligatorinae</taxon>
        <taxon>Alligator</taxon>
    </lineage>
</organism>
<dbReference type="GO" id="GO:0000978">
    <property type="term" value="F:RNA polymerase II cis-regulatory region sequence-specific DNA binding"/>
    <property type="evidence" value="ECO:0007669"/>
    <property type="project" value="InterPro"/>
</dbReference>
<dbReference type="Pfam" id="PF03131">
    <property type="entry name" value="bZIP_Maf"/>
    <property type="match status" value="1"/>
</dbReference>
<feature type="compositionally biased region" description="Low complexity" evidence="7">
    <location>
        <begin position="79"/>
        <end position="91"/>
    </location>
</feature>
<keyword evidence="4" id="KW-0010">Activator</keyword>
<dbReference type="SMART" id="SM00338">
    <property type="entry name" value="BRLZ"/>
    <property type="match status" value="1"/>
</dbReference>
<evidence type="ECO:0000313" key="9">
    <source>
        <dbReference type="Proteomes" id="UP000189705"/>
    </source>
</evidence>
<sequence length="538" mass="60964">MTVYIISRKPATHTPRKLLRKDVDWKVSQEALDYSYSHKGNEQSNLQKRKEEEIKLLHNEENEKRNKTDGEESDNGDFSTESITENNSASESSEELIQGYSFGEIWQDLLSPELQRNSLGDIQPFATSSRNTNSSCSHYNVNLTQAISHDVSLREAMFLSSNHSTRINPEMRSIQRQEPFLQLNSSITNHESLLNGTSLMGLFPSVDIRNLTNQDHLTNLDENIFDEINAMSLALEEGFDHMEISQLFGELDSESGLSINSNHSTAFSNNSDSSASSGCSEGAVGYSSDARSISHDVLGAVGGHFPESSKYSPMDYQRDLDYLGKSTLQQLLHNHTYNQLPNQLTTTSEHCSLLPGKPDEEKGRCHNSSDANLSRNLSCDEHHAKALRIPFSIDEIVSMPVDLFNSMLSTYYLTDSQISLIRDIRRRGKNKVAAQNCRKRKLDVILNLEEDVCNLQTQKANLKKERTQCNKSISLMKQKLRDLYHDIFSRLRDDQGRPVNPSQYAIHCSSDGSVFIIPRRLVKSEHKQDEQNNRNKKK</sequence>
<dbReference type="RefSeq" id="XP_014376715.1">
    <property type="nucleotide sequence ID" value="XM_014521229.2"/>
</dbReference>
<dbReference type="Proteomes" id="UP000189705">
    <property type="component" value="Unplaced"/>
</dbReference>
<dbReference type="OrthoDB" id="7458135at2759"/>
<reference evidence="10" key="1">
    <citation type="submission" date="2025-08" db="UniProtKB">
        <authorList>
            <consortium name="RefSeq"/>
        </authorList>
    </citation>
    <scope>IDENTIFICATION</scope>
</reference>
<evidence type="ECO:0000256" key="3">
    <source>
        <dbReference type="ARBA" id="ARBA00023125"/>
    </source>
</evidence>
<feature type="region of interest" description="Disordered" evidence="7">
    <location>
        <begin position="57"/>
        <end position="94"/>
    </location>
</feature>
<dbReference type="InterPro" id="IPR046347">
    <property type="entry name" value="bZIP_sf"/>
</dbReference>
<dbReference type="GeneID" id="102372982"/>
<evidence type="ECO:0000256" key="1">
    <source>
        <dbReference type="ARBA" id="ARBA00008157"/>
    </source>
</evidence>
<dbReference type="SUPFAM" id="SSF47454">
    <property type="entry name" value="A DNA-binding domain in eukaryotic transcription factors"/>
    <property type="match status" value="1"/>
</dbReference>
<dbReference type="InterPro" id="IPR004826">
    <property type="entry name" value="bZIP_Maf"/>
</dbReference>
<comment type="similarity">
    <text evidence="1">Belongs to the bZIP family. CNC subfamily.</text>
</comment>
<dbReference type="GO" id="GO:0005634">
    <property type="term" value="C:nucleus"/>
    <property type="evidence" value="ECO:0007669"/>
    <property type="project" value="TreeGrafter"/>
</dbReference>
<dbReference type="SUPFAM" id="SSF57959">
    <property type="entry name" value="Leucine zipper domain"/>
    <property type="match status" value="1"/>
</dbReference>
<evidence type="ECO:0000313" key="10">
    <source>
        <dbReference type="RefSeq" id="XP_014376715.1"/>
    </source>
</evidence>
<gene>
    <name evidence="10" type="primary">NFE2L3</name>
</gene>
<evidence type="ECO:0000256" key="5">
    <source>
        <dbReference type="ARBA" id="ARBA00023163"/>
    </source>
</evidence>